<dbReference type="GO" id="GO:0008967">
    <property type="term" value="F:phosphoglycolate phosphatase activity"/>
    <property type="evidence" value="ECO:0007669"/>
    <property type="project" value="TreeGrafter"/>
</dbReference>
<dbReference type="InterPro" id="IPR050155">
    <property type="entry name" value="HAD-like_hydrolase_sf"/>
</dbReference>
<comment type="caution">
    <text evidence="1">The sequence shown here is derived from an EMBL/GenBank/DDBJ whole genome shotgun (WGS) entry which is preliminary data.</text>
</comment>
<name>A0A3A1U376_9MICO</name>
<dbReference type="Gene3D" id="3.40.50.1000">
    <property type="entry name" value="HAD superfamily/HAD-like"/>
    <property type="match status" value="1"/>
</dbReference>
<dbReference type="SUPFAM" id="SSF56784">
    <property type="entry name" value="HAD-like"/>
    <property type="match status" value="1"/>
</dbReference>
<organism evidence="1 2">
    <name type="scientific">Amnibacterium setariae</name>
    <dbReference type="NCBI Taxonomy" id="2306585"/>
    <lineage>
        <taxon>Bacteria</taxon>
        <taxon>Bacillati</taxon>
        <taxon>Actinomycetota</taxon>
        <taxon>Actinomycetes</taxon>
        <taxon>Micrococcales</taxon>
        <taxon>Microbacteriaceae</taxon>
        <taxon>Amnibacterium</taxon>
    </lineage>
</organism>
<dbReference type="GO" id="GO:0005829">
    <property type="term" value="C:cytosol"/>
    <property type="evidence" value="ECO:0007669"/>
    <property type="project" value="TreeGrafter"/>
</dbReference>
<dbReference type="Proteomes" id="UP000265742">
    <property type="component" value="Unassembled WGS sequence"/>
</dbReference>
<proteinExistence type="predicted"/>
<keyword evidence="2" id="KW-1185">Reference proteome</keyword>
<sequence>MPTATCTAVLLDIDGTLVDTNFLHVDAWLRACADVGHPVDAWRVHRAIGMDSSTLLDTLLDDDAERLGDAVKERHAVHYAAQRQRMRRFAGSQELLRELADRGLQVVLATSAPQEEFDMIIEVLDPGDTVSEVTTSEDVEAAKPAPDVIRVALEKAGVRAEDAVMVGDAAWDAESSVNAGVRCIGVLSGGYGAAELRDAGAVAVYDDVAALLAGLDRSPLYRD</sequence>
<accession>A0A3A1U376</accession>
<dbReference type="SFLD" id="SFLDG01129">
    <property type="entry name" value="C1.5:_HAD__Beta-PGM__Phosphata"/>
    <property type="match status" value="1"/>
</dbReference>
<dbReference type="AlphaFoldDB" id="A0A3A1U376"/>
<evidence type="ECO:0000313" key="2">
    <source>
        <dbReference type="Proteomes" id="UP000265742"/>
    </source>
</evidence>
<dbReference type="PANTHER" id="PTHR43434:SF16">
    <property type="entry name" value="BLL8046 PROTEIN"/>
    <property type="match status" value="1"/>
</dbReference>
<dbReference type="InterPro" id="IPR023214">
    <property type="entry name" value="HAD_sf"/>
</dbReference>
<dbReference type="InterPro" id="IPR036412">
    <property type="entry name" value="HAD-like_sf"/>
</dbReference>
<dbReference type="SFLD" id="SFLDG01135">
    <property type="entry name" value="C1.5.6:_HAD__Beta-PGM__Phospha"/>
    <property type="match status" value="1"/>
</dbReference>
<protein>
    <submittedName>
        <fullName evidence="1">HAD family hydrolase</fullName>
    </submittedName>
</protein>
<evidence type="ECO:0000313" key="1">
    <source>
        <dbReference type="EMBL" id="RIX28307.1"/>
    </source>
</evidence>
<gene>
    <name evidence="1" type="ORF">D1781_12735</name>
</gene>
<dbReference type="InterPro" id="IPR041492">
    <property type="entry name" value="HAD_2"/>
</dbReference>
<dbReference type="RefSeq" id="WP_119482617.1">
    <property type="nucleotide sequence ID" value="NZ_QXTG01000002.1"/>
</dbReference>
<dbReference type="Gene3D" id="1.10.150.240">
    <property type="entry name" value="Putative phosphatase, domain 2"/>
    <property type="match status" value="1"/>
</dbReference>
<dbReference type="PANTHER" id="PTHR43434">
    <property type="entry name" value="PHOSPHOGLYCOLATE PHOSPHATASE"/>
    <property type="match status" value="1"/>
</dbReference>
<keyword evidence="1" id="KW-0378">Hydrolase</keyword>
<reference evidence="2" key="1">
    <citation type="submission" date="2018-09" db="EMBL/GenBank/DDBJ databases">
        <authorList>
            <person name="Kim I."/>
        </authorList>
    </citation>
    <scope>NUCLEOTIDE SEQUENCE [LARGE SCALE GENOMIC DNA]</scope>
    <source>
        <strain evidence="2">DD4a</strain>
    </source>
</reference>
<dbReference type="SFLD" id="SFLDS00003">
    <property type="entry name" value="Haloacid_Dehalogenase"/>
    <property type="match status" value="1"/>
</dbReference>
<dbReference type="OrthoDB" id="9793014at2"/>
<dbReference type="Pfam" id="PF13419">
    <property type="entry name" value="HAD_2"/>
    <property type="match status" value="1"/>
</dbReference>
<dbReference type="EMBL" id="QXTG01000002">
    <property type="protein sequence ID" value="RIX28307.1"/>
    <property type="molecule type" value="Genomic_DNA"/>
</dbReference>
<dbReference type="InterPro" id="IPR023198">
    <property type="entry name" value="PGP-like_dom2"/>
</dbReference>
<dbReference type="GO" id="GO:0006281">
    <property type="term" value="P:DNA repair"/>
    <property type="evidence" value="ECO:0007669"/>
    <property type="project" value="TreeGrafter"/>
</dbReference>